<evidence type="ECO:0000256" key="1">
    <source>
        <dbReference type="ARBA" id="ARBA00023268"/>
    </source>
</evidence>
<dbReference type="FunFam" id="3.30.70.270:FF:000020">
    <property type="entry name" value="Transposon Tf2-6 polyprotein-like Protein"/>
    <property type="match status" value="1"/>
</dbReference>
<organism evidence="3">
    <name type="scientific">Sesamum angustifolium</name>
    <dbReference type="NCBI Taxonomy" id="2727405"/>
    <lineage>
        <taxon>Eukaryota</taxon>
        <taxon>Viridiplantae</taxon>
        <taxon>Streptophyta</taxon>
        <taxon>Embryophyta</taxon>
        <taxon>Tracheophyta</taxon>
        <taxon>Spermatophyta</taxon>
        <taxon>Magnoliopsida</taxon>
        <taxon>eudicotyledons</taxon>
        <taxon>Gunneridae</taxon>
        <taxon>Pentapetalae</taxon>
        <taxon>asterids</taxon>
        <taxon>lamiids</taxon>
        <taxon>Lamiales</taxon>
        <taxon>Pedaliaceae</taxon>
        <taxon>Sesamum</taxon>
    </lineage>
</organism>
<dbReference type="Pfam" id="PF17919">
    <property type="entry name" value="RT_RNaseH_2"/>
    <property type="match status" value="1"/>
</dbReference>
<dbReference type="Gene3D" id="3.30.70.270">
    <property type="match status" value="2"/>
</dbReference>
<evidence type="ECO:0000259" key="2">
    <source>
        <dbReference type="Pfam" id="PF17919"/>
    </source>
</evidence>
<dbReference type="PANTHER" id="PTHR37984:SF5">
    <property type="entry name" value="PROTEIN NYNRIN-LIKE"/>
    <property type="match status" value="1"/>
</dbReference>
<dbReference type="PANTHER" id="PTHR37984">
    <property type="entry name" value="PROTEIN CBG26694"/>
    <property type="match status" value="1"/>
</dbReference>
<protein>
    <submittedName>
        <fullName evidence="3">Retrovirus-related Pol polyprotein from transposon</fullName>
    </submittedName>
</protein>
<dbReference type="SUPFAM" id="SSF56672">
    <property type="entry name" value="DNA/RNA polymerases"/>
    <property type="match status" value="1"/>
</dbReference>
<dbReference type="InterPro" id="IPR043502">
    <property type="entry name" value="DNA/RNA_pol_sf"/>
</dbReference>
<dbReference type="GO" id="GO:0003824">
    <property type="term" value="F:catalytic activity"/>
    <property type="evidence" value="ECO:0007669"/>
    <property type="project" value="UniProtKB-KW"/>
</dbReference>
<evidence type="ECO:0000313" key="3">
    <source>
        <dbReference type="EMBL" id="KAL0381612.1"/>
    </source>
</evidence>
<proteinExistence type="predicted"/>
<comment type="caution">
    <text evidence="3">The sequence shown here is derived from an EMBL/GenBank/DDBJ whole genome shotgun (WGS) entry which is preliminary data.</text>
</comment>
<sequence>MVPGVDELLDEFHGVSVFSKLDLRAGYHKICVAPEDAYKSAFRTVDNHFKFLVMPFSFYNAPLTFQSSNNFFVKLSKCIFGVPIVDYLGHVISADGVAADPAKLQAIVDWPPLRSITELRAFLGLTGYYSRFVQHYAAIVGPLSDLLKGRYFHWSFVATAAFSALKSAMMQLPVLSLPDFTLPFDITTDASQVVIRAVLSQNRRLLAFFSKKLGSRMHTTSAYNREMYAISKSVRKWRQYLLGRKFHIFTD</sequence>
<dbReference type="InterPro" id="IPR041577">
    <property type="entry name" value="RT_RNaseH_2"/>
</dbReference>
<dbReference type="AlphaFoldDB" id="A0AAW2RND7"/>
<feature type="domain" description="Reverse transcriptase/retrotransposon-derived protein RNase H-like" evidence="2">
    <location>
        <begin position="154"/>
        <end position="248"/>
    </location>
</feature>
<dbReference type="InterPro" id="IPR050951">
    <property type="entry name" value="Retrovirus_Pol_polyprotein"/>
</dbReference>
<accession>A0AAW2RND7</accession>
<dbReference type="Gene3D" id="3.10.10.10">
    <property type="entry name" value="HIV Type 1 Reverse Transcriptase, subunit A, domain 1"/>
    <property type="match status" value="1"/>
</dbReference>
<reference evidence="3" key="1">
    <citation type="submission" date="2020-06" db="EMBL/GenBank/DDBJ databases">
        <authorList>
            <person name="Li T."/>
            <person name="Hu X."/>
            <person name="Zhang T."/>
            <person name="Song X."/>
            <person name="Zhang H."/>
            <person name="Dai N."/>
            <person name="Sheng W."/>
            <person name="Hou X."/>
            <person name="Wei L."/>
        </authorList>
    </citation>
    <scope>NUCLEOTIDE SEQUENCE</scope>
    <source>
        <strain evidence="3">G01</strain>
        <tissue evidence="3">Leaf</tissue>
    </source>
</reference>
<gene>
    <name evidence="3" type="ORF">Sangu_0225500</name>
</gene>
<dbReference type="EMBL" id="JACGWK010000001">
    <property type="protein sequence ID" value="KAL0381612.1"/>
    <property type="molecule type" value="Genomic_DNA"/>
</dbReference>
<keyword evidence="1" id="KW-0511">Multifunctional enzyme</keyword>
<reference evidence="3" key="2">
    <citation type="journal article" date="2024" name="Plant">
        <title>Genomic evolution and insights into agronomic trait innovations of Sesamum species.</title>
        <authorList>
            <person name="Miao H."/>
            <person name="Wang L."/>
            <person name="Qu L."/>
            <person name="Liu H."/>
            <person name="Sun Y."/>
            <person name="Le M."/>
            <person name="Wang Q."/>
            <person name="Wei S."/>
            <person name="Zheng Y."/>
            <person name="Lin W."/>
            <person name="Duan Y."/>
            <person name="Cao H."/>
            <person name="Xiong S."/>
            <person name="Wang X."/>
            <person name="Wei L."/>
            <person name="Li C."/>
            <person name="Ma Q."/>
            <person name="Ju M."/>
            <person name="Zhao R."/>
            <person name="Li G."/>
            <person name="Mu C."/>
            <person name="Tian Q."/>
            <person name="Mei H."/>
            <person name="Zhang T."/>
            <person name="Gao T."/>
            <person name="Zhang H."/>
        </authorList>
    </citation>
    <scope>NUCLEOTIDE SEQUENCE</scope>
    <source>
        <strain evidence="3">G01</strain>
    </source>
</reference>
<name>A0AAW2RND7_9LAMI</name>
<dbReference type="InterPro" id="IPR043128">
    <property type="entry name" value="Rev_trsase/Diguanyl_cyclase"/>
</dbReference>